<evidence type="ECO:0000313" key="2">
    <source>
        <dbReference type="EMBL" id="CAA9487517.1"/>
    </source>
</evidence>
<feature type="compositionally biased region" description="Low complexity" evidence="1">
    <location>
        <begin position="1"/>
        <end position="16"/>
    </location>
</feature>
<organism evidence="2">
    <name type="scientific">uncultured Rubrobacteraceae bacterium</name>
    <dbReference type="NCBI Taxonomy" id="349277"/>
    <lineage>
        <taxon>Bacteria</taxon>
        <taxon>Bacillati</taxon>
        <taxon>Actinomycetota</taxon>
        <taxon>Rubrobacteria</taxon>
        <taxon>Rubrobacterales</taxon>
        <taxon>Rubrobacteraceae</taxon>
        <taxon>environmental samples</taxon>
    </lineage>
</organism>
<protein>
    <submittedName>
        <fullName evidence="2">Threonine dehydrogenase and related Zn-dependent dehydrogenases</fullName>
    </submittedName>
</protein>
<feature type="compositionally biased region" description="Basic and acidic residues" evidence="1">
    <location>
        <begin position="265"/>
        <end position="274"/>
    </location>
</feature>
<dbReference type="EMBL" id="CADCVK010000291">
    <property type="protein sequence ID" value="CAA9487517.1"/>
    <property type="molecule type" value="Genomic_DNA"/>
</dbReference>
<feature type="compositionally biased region" description="Basic residues" evidence="1">
    <location>
        <begin position="313"/>
        <end position="323"/>
    </location>
</feature>
<feature type="compositionally biased region" description="Basic residues" evidence="1">
    <location>
        <begin position="248"/>
        <end position="264"/>
    </location>
</feature>
<feature type="compositionally biased region" description="Basic and acidic residues" evidence="1">
    <location>
        <begin position="59"/>
        <end position="77"/>
    </location>
</feature>
<feature type="region of interest" description="Disordered" evidence="1">
    <location>
        <begin position="1"/>
        <end position="83"/>
    </location>
</feature>
<feature type="compositionally biased region" description="Basic and acidic residues" evidence="1">
    <location>
        <begin position="17"/>
        <end position="38"/>
    </location>
</feature>
<feature type="compositionally biased region" description="Basic residues" evidence="1">
    <location>
        <begin position="146"/>
        <end position="159"/>
    </location>
</feature>
<feature type="compositionally biased region" description="Basic and acidic residues" evidence="1">
    <location>
        <begin position="299"/>
        <end position="312"/>
    </location>
</feature>
<evidence type="ECO:0000256" key="1">
    <source>
        <dbReference type="SAM" id="MobiDB-lite"/>
    </source>
</evidence>
<name>A0A6J4S8R5_9ACTN</name>
<feature type="compositionally biased region" description="Basic residues" evidence="1">
    <location>
        <begin position="173"/>
        <end position="182"/>
    </location>
</feature>
<feature type="compositionally biased region" description="Basic and acidic residues" evidence="1">
    <location>
        <begin position="237"/>
        <end position="247"/>
    </location>
</feature>
<feature type="compositionally biased region" description="Low complexity" evidence="1">
    <location>
        <begin position="133"/>
        <end position="145"/>
    </location>
</feature>
<feature type="compositionally biased region" description="Basic residues" evidence="1">
    <location>
        <begin position="346"/>
        <end position="365"/>
    </location>
</feature>
<feature type="non-terminal residue" evidence="2">
    <location>
        <position position="1"/>
    </location>
</feature>
<dbReference type="AlphaFoldDB" id="A0A6J4S8R5"/>
<sequence length="396" mass="44024">EGAYLARQAGRSGGQRARPDHPGAERRDSQDHDDEHLRLGSAPVQRARAVYRRGGHPRPRADGYRRGGGARDHEHSPRRPGGPAVQHLLRALLYVRPEALLPVRDDAGARVRHGRQVLRLHQALRAGARRSGRVPARPAGPVRPHQGPRRGRGHVRRALRLPLGRAADELAGRRLRRRSRGRQRGDLRPGSNRTDVRAHRKAHGVPRHRRGPRAGSPGPGPPLRGRGGRPARPRRHSGGDPRDDRRAGARLRHRRRWHGGARLRRGQDGPDARRPAARRRGPARHGERRGGQAHGAKPVHRDRPARGHPLDKRRLRRDGRPHQHAAALRQADPGPHGPGQRQGVDRHHHAAPHRPVRPSGRRGLRHPQAAARPGAARVRDLPEQAGRRHQDPAPAL</sequence>
<feature type="compositionally biased region" description="Basic residues" evidence="1">
    <location>
        <begin position="198"/>
        <end position="212"/>
    </location>
</feature>
<gene>
    <name evidence="2" type="ORF">AVDCRST_MAG12-1896</name>
</gene>
<feature type="compositionally biased region" description="Basic and acidic residues" evidence="1">
    <location>
        <begin position="377"/>
        <end position="396"/>
    </location>
</feature>
<accession>A0A6J4S8R5</accession>
<feature type="compositionally biased region" description="Basic residues" evidence="1">
    <location>
        <begin position="49"/>
        <end position="58"/>
    </location>
</feature>
<feature type="region of interest" description="Disordered" evidence="1">
    <location>
        <begin position="123"/>
        <end position="396"/>
    </location>
</feature>
<reference evidence="2" key="1">
    <citation type="submission" date="2020-02" db="EMBL/GenBank/DDBJ databases">
        <authorList>
            <person name="Meier V. D."/>
        </authorList>
    </citation>
    <scope>NUCLEOTIDE SEQUENCE</scope>
    <source>
        <strain evidence="2">AVDCRST_MAG12</strain>
    </source>
</reference>
<proteinExistence type="predicted"/>
<feature type="non-terminal residue" evidence="2">
    <location>
        <position position="396"/>
    </location>
</feature>
<feature type="compositionally biased region" description="Basic residues" evidence="1">
    <location>
        <begin position="226"/>
        <end position="236"/>
    </location>
</feature>